<feature type="transmembrane region" description="Helical" evidence="2">
    <location>
        <begin position="260"/>
        <end position="286"/>
    </location>
</feature>
<protein>
    <submittedName>
        <fullName evidence="3">Uncharacterized protein</fullName>
    </submittedName>
</protein>
<keyword evidence="2" id="KW-0812">Transmembrane</keyword>
<feature type="transmembrane region" description="Helical" evidence="2">
    <location>
        <begin position="7"/>
        <end position="29"/>
    </location>
</feature>
<evidence type="ECO:0000313" key="4">
    <source>
        <dbReference type="Proteomes" id="UP001208570"/>
    </source>
</evidence>
<feature type="transmembrane region" description="Helical" evidence="2">
    <location>
        <begin position="59"/>
        <end position="80"/>
    </location>
</feature>
<name>A0AAD9J3S1_9ANNE</name>
<keyword evidence="2" id="KW-1133">Transmembrane helix</keyword>
<keyword evidence="2" id="KW-0472">Membrane</keyword>
<feature type="transmembrane region" description="Helical" evidence="2">
    <location>
        <begin position="170"/>
        <end position="188"/>
    </location>
</feature>
<dbReference type="PANTHER" id="PTHR33802">
    <property type="entry name" value="SI:CH211-161H7.5-RELATED"/>
    <property type="match status" value="1"/>
</dbReference>
<feature type="region of interest" description="Disordered" evidence="1">
    <location>
        <begin position="301"/>
        <end position="321"/>
    </location>
</feature>
<dbReference type="EMBL" id="JAODUP010000632">
    <property type="protein sequence ID" value="KAK2146097.1"/>
    <property type="molecule type" value="Genomic_DNA"/>
</dbReference>
<dbReference type="AlphaFoldDB" id="A0AAD9J3S1"/>
<reference evidence="3" key="1">
    <citation type="journal article" date="2023" name="Mol. Biol. Evol.">
        <title>Third-Generation Sequencing Reveals the Adaptive Role of the Epigenome in Three Deep-Sea Polychaetes.</title>
        <authorList>
            <person name="Perez M."/>
            <person name="Aroh O."/>
            <person name="Sun Y."/>
            <person name="Lan Y."/>
            <person name="Juniper S.K."/>
            <person name="Young C.R."/>
            <person name="Angers B."/>
            <person name="Qian P.Y."/>
        </authorList>
    </citation>
    <scope>NUCLEOTIDE SEQUENCE</scope>
    <source>
        <strain evidence="3">P08H-3</strain>
    </source>
</reference>
<dbReference type="PANTHER" id="PTHR33802:SF1">
    <property type="entry name" value="XK-RELATED PROTEIN"/>
    <property type="match status" value="1"/>
</dbReference>
<keyword evidence="4" id="KW-1185">Reference proteome</keyword>
<feature type="transmembrane region" description="Helical" evidence="2">
    <location>
        <begin position="208"/>
        <end position="226"/>
    </location>
</feature>
<proteinExistence type="predicted"/>
<accession>A0AAD9J3S1</accession>
<gene>
    <name evidence="3" type="ORF">LSH36_632g00027</name>
</gene>
<organism evidence="3 4">
    <name type="scientific">Paralvinella palmiformis</name>
    <dbReference type="NCBI Taxonomy" id="53620"/>
    <lineage>
        <taxon>Eukaryota</taxon>
        <taxon>Metazoa</taxon>
        <taxon>Spiralia</taxon>
        <taxon>Lophotrochozoa</taxon>
        <taxon>Annelida</taxon>
        <taxon>Polychaeta</taxon>
        <taxon>Sedentaria</taxon>
        <taxon>Canalipalpata</taxon>
        <taxon>Terebellida</taxon>
        <taxon>Terebelliformia</taxon>
        <taxon>Alvinellidae</taxon>
        <taxon>Paralvinella</taxon>
    </lineage>
</organism>
<feature type="transmembrane region" description="Helical" evidence="2">
    <location>
        <begin position="128"/>
        <end position="149"/>
    </location>
</feature>
<evidence type="ECO:0000313" key="3">
    <source>
        <dbReference type="EMBL" id="KAK2146097.1"/>
    </source>
</evidence>
<evidence type="ECO:0000256" key="1">
    <source>
        <dbReference type="SAM" id="MobiDB-lite"/>
    </source>
</evidence>
<comment type="caution">
    <text evidence="3">The sequence shown here is derived from an EMBL/GenBank/DDBJ whole genome shotgun (WGS) entry which is preliminary data.</text>
</comment>
<feature type="transmembrane region" description="Helical" evidence="2">
    <location>
        <begin position="100"/>
        <end position="122"/>
    </location>
</feature>
<dbReference type="Proteomes" id="UP001208570">
    <property type="component" value="Unassembled WGS sequence"/>
</dbReference>
<sequence>MGLSHPLHIIIIISAVVFQIITMGVQIWAMDNYDITREWYKEAVVGSSYFSIEYGPPKWLVLLVWAMVYVYQILWTVYVLSTLWRKTPLSDERLYYRPYFMPLSMYVALLISLLFRLSWVAILPNCNAFCPVLQLGATLTMAVALAVSLRALVAEAGSLYRLGLYRDVTIVRALTHNGFALYATWELIDLTISTSGVMVRAGYSQKDSYVTMLGILGLLLVVYILLDVPVLDVYLRYLLTPYFVFCFYCIAIITDHTDSGMVYVTAAIILAIAFLGLCFKLAVIVVRKRYAPEPILFADRPPKRDRNTRRSPTRAPTRAPVGGAGAVAVAYI</sequence>
<evidence type="ECO:0000256" key="2">
    <source>
        <dbReference type="SAM" id="Phobius"/>
    </source>
</evidence>
<feature type="transmembrane region" description="Helical" evidence="2">
    <location>
        <begin position="233"/>
        <end position="254"/>
    </location>
</feature>